<dbReference type="InterPro" id="IPR010982">
    <property type="entry name" value="Lambda_DNA-bd_dom_sf"/>
</dbReference>
<reference evidence="1" key="2">
    <citation type="submission" date="2021-03" db="EMBL/GenBank/DDBJ databases">
        <authorList>
            <person name="Artuso I."/>
            <person name="Turrini P."/>
            <person name="Pirolo M."/>
            <person name="Lugli G.A."/>
            <person name="Ventura M."/>
            <person name="Visca P."/>
        </authorList>
    </citation>
    <scope>NUCLEOTIDE SEQUENCE</scope>
    <source>
        <strain evidence="1">LMG 26462</strain>
    </source>
</reference>
<dbReference type="Gene3D" id="1.10.260.40">
    <property type="entry name" value="lambda repressor-like DNA-binding domains"/>
    <property type="match status" value="1"/>
</dbReference>
<protein>
    <submittedName>
        <fullName evidence="1">Helix-turn-helix domain-containing protein</fullName>
    </submittedName>
</protein>
<evidence type="ECO:0000313" key="2">
    <source>
        <dbReference type="Proteomes" id="UP001138921"/>
    </source>
</evidence>
<dbReference type="NCBIfam" id="NF046037">
    <property type="entry name" value="carphisopro"/>
    <property type="match status" value="1"/>
</dbReference>
<dbReference type="GO" id="GO:0003677">
    <property type="term" value="F:DNA binding"/>
    <property type="evidence" value="ECO:0007669"/>
    <property type="project" value="InterPro"/>
</dbReference>
<dbReference type="EMBL" id="JAFLWW010000001">
    <property type="protein sequence ID" value="MBT1154328.1"/>
    <property type="molecule type" value="Genomic_DNA"/>
</dbReference>
<accession>A0A9X1A6S8</accession>
<dbReference type="InterPro" id="IPR031856">
    <property type="entry name" value="YdaS_toxin-like"/>
</dbReference>
<gene>
    <name evidence="1" type="ORF">J1C56_01850</name>
</gene>
<proteinExistence type="predicted"/>
<dbReference type="AlphaFoldDB" id="A0A9X1A6S8"/>
<dbReference type="Pfam" id="PF15943">
    <property type="entry name" value="YdaS_toxin"/>
    <property type="match status" value="1"/>
</dbReference>
<dbReference type="SUPFAM" id="SSF47413">
    <property type="entry name" value="lambda repressor-like DNA-binding domains"/>
    <property type="match status" value="1"/>
</dbReference>
<dbReference type="RefSeq" id="WP_214385452.1">
    <property type="nucleotide sequence ID" value="NZ_JAFLWW010000001.1"/>
</dbReference>
<reference evidence="1" key="1">
    <citation type="journal article" date="2021" name="Microorganisms">
        <title>Phylogenomic Reconstruction and Metabolic Potential of the Genus Aminobacter.</title>
        <authorList>
            <person name="Artuso I."/>
            <person name="Turrini P."/>
            <person name="Pirolo M."/>
            <person name="Lugli G.A."/>
            <person name="Ventura M."/>
            <person name="Visca P."/>
        </authorList>
    </citation>
    <scope>NUCLEOTIDE SEQUENCE</scope>
    <source>
        <strain evidence="1">LMG 26462</strain>
    </source>
</reference>
<name>A0A9X1A6S8_9HYPH</name>
<comment type="caution">
    <text evidence="1">The sequence shown here is derived from an EMBL/GenBank/DDBJ whole genome shotgun (WGS) entry which is preliminary data.</text>
</comment>
<sequence>MAPDVGKLIDELGGPSKAAAALGIKNPSVVMNWRARGQIPGNWARKVESLTGVSCHDLRPDIFGPSPDQGAAA</sequence>
<evidence type="ECO:0000313" key="1">
    <source>
        <dbReference type="EMBL" id="MBT1154328.1"/>
    </source>
</evidence>
<dbReference type="Proteomes" id="UP001138921">
    <property type="component" value="Unassembled WGS sequence"/>
</dbReference>
<keyword evidence="2" id="KW-1185">Reference proteome</keyword>
<organism evidence="1 2">
    <name type="scientific">Aminobacter anthyllidis</name>
    <dbReference type="NCBI Taxonomy" id="1035067"/>
    <lineage>
        <taxon>Bacteria</taxon>
        <taxon>Pseudomonadati</taxon>
        <taxon>Pseudomonadota</taxon>
        <taxon>Alphaproteobacteria</taxon>
        <taxon>Hyphomicrobiales</taxon>
        <taxon>Phyllobacteriaceae</taxon>
        <taxon>Aminobacter</taxon>
    </lineage>
</organism>
<dbReference type="InterPro" id="IPR059216">
    <property type="entry name" value="LeuA_carph_isopro_dom"/>
</dbReference>